<proteinExistence type="predicted"/>
<accession>A0A8H3G7H8</accession>
<dbReference type="EMBL" id="CAJPDS010000074">
    <property type="protein sequence ID" value="CAF9934371.1"/>
    <property type="molecule type" value="Genomic_DNA"/>
</dbReference>
<sequence length="182" mass="20974">MPGQEQSDADPNGRDLLLLAVGKDLSTVKSHWSWSNLIDPTKTRLYQTLLDMYQIPAIIADNTVIYTLPNTAGFNDVKRRRALSAIIRFKAGVLKISRQNVPDPMMLLRLVWYKMRSGLRNMRFSYGLIRQGLDDDGKRFEIRWASVFATVVQDVKDWVNVLDRDCMAIVERIEKLPGRDNY</sequence>
<evidence type="ECO:0000313" key="1">
    <source>
        <dbReference type="EMBL" id="CAF9934371.1"/>
    </source>
</evidence>
<dbReference type="Proteomes" id="UP000664521">
    <property type="component" value="Unassembled WGS sequence"/>
</dbReference>
<reference evidence="1" key="1">
    <citation type="submission" date="2021-03" db="EMBL/GenBank/DDBJ databases">
        <authorList>
            <person name="Tagirdzhanova G."/>
        </authorList>
    </citation>
    <scope>NUCLEOTIDE SEQUENCE</scope>
</reference>
<keyword evidence="2" id="KW-1185">Reference proteome</keyword>
<comment type="caution">
    <text evidence="1">The sequence shown here is derived from an EMBL/GenBank/DDBJ whole genome shotgun (WGS) entry which is preliminary data.</text>
</comment>
<evidence type="ECO:0000313" key="2">
    <source>
        <dbReference type="Proteomes" id="UP000664521"/>
    </source>
</evidence>
<name>A0A8H3G7H8_9LECA</name>
<organism evidence="1 2">
    <name type="scientific">Heterodermia speciosa</name>
    <dbReference type="NCBI Taxonomy" id="116794"/>
    <lineage>
        <taxon>Eukaryota</taxon>
        <taxon>Fungi</taxon>
        <taxon>Dikarya</taxon>
        <taxon>Ascomycota</taxon>
        <taxon>Pezizomycotina</taxon>
        <taxon>Lecanoromycetes</taxon>
        <taxon>OSLEUM clade</taxon>
        <taxon>Lecanoromycetidae</taxon>
        <taxon>Caliciales</taxon>
        <taxon>Physciaceae</taxon>
        <taxon>Heterodermia</taxon>
    </lineage>
</organism>
<dbReference type="AlphaFoldDB" id="A0A8H3G7H8"/>
<gene>
    <name evidence="1" type="ORF">HETSPECPRED_009206</name>
</gene>
<protein>
    <submittedName>
        <fullName evidence="1">Uncharacterized protein</fullName>
    </submittedName>
</protein>